<dbReference type="InterPro" id="IPR009019">
    <property type="entry name" value="KH_sf_prok-type"/>
</dbReference>
<dbReference type="FunFam" id="3.30.300.20:FF:000003">
    <property type="entry name" value="GTPase Era"/>
    <property type="match status" value="1"/>
</dbReference>
<sequence length="304" mass="33238">MTPDNVLEPHRDFKSGLVAIVGAPNAGKSTLLNRLLGQKISITSKKPQTTRNRILGVMDRPGAQLIFLDTPGVHRAGKPLNVRIVDVALSTLADADLVLVMMDAAAPDSDAENYLIEKLAARATPAVLALNKIDLIHKPQLLALIERWSRAHNFTAVVPVSAVKGTQLDGLVDAMIQVLPQGPPLFPPGSLTDLPERFIAGEMIREKVFRLTGEEVPYAVAVTIDAFKEEKGGRLVKIHATIHVERNSQKGIVIGKGGAKLKQIGEAARREIERMLGCRVFLKLFVRVQKNWSRDSKAMARFGY</sequence>
<keyword evidence="13" id="KW-1185">Reference proteome</keyword>
<keyword evidence="5 7" id="KW-0694">RNA-binding</keyword>
<evidence type="ECO:0000259" key="11">
    <source>
        <dbReference type="PROSITE" id="PS51713"/>
    </source>
</evidence>
<dbReference type="InterPro" id="IPR006073">
    <property type="entry name" value="GTP-bd"/>
</dbReference>
<dbReference type="GO" id="GO:0005525">
    <property type="term" value="F:GTP binding"/>
    <property type="evidence" value="ECO:0007669"/>
    <property type="project" value="UniProtKB-UniRule"/>
</dbReference>
<evidence type="ECO:0000259" key="10">
    <source>
        <dbReference type="PROSITE" id="PS50823"/>
    </source>
</evidence>
<evidence type="ECO:0000313" key="13">
    <source>
        <dbReference type="Proteomes" id="UP001165427"/>
    </source>
</evidence>
<feature type="region of interest" description="G1" evidence="8">
    <location>
        <begin position="22"/>
        <end position="29"/>
    </location>
</feature>
<dbReference type="InterPro" id="IPR030388">
    <property type="entry name" value="G_ERA_dom"/>
</dbReference>
<keyword evidence="7" id="KW-1003">Cell membrane</keyword>
<evidence type="ECO:0000256" key="8">
    <source>
        <dbReference type="PROSITE-ProRule" id="PRU01050"/>
    </source>
</evidence>
<gene>
    <name evidence="7 12" type="primary">era</name>
    <name evidence="12" type="ORF">MRX98_01715</name>
</gene>
<feature type="domain" description="KH type-2" evidence="10">
    <location>
        <begin position="212"/>
        <end position="290"/>
    </location>
</feature>
<keyword evidence="7" id="KW-0963">Cytoplasm</keyword>
<dbReference type="InterPro" id="IPR004044">
    <property type="entry name" value="KH_dom_type_2"/>
</dbReference>
<dbReference type="GO" id="GO:0005829">
    <property type="term" value="C:cytosol"/>
    <property type="evidence" value="ECO:0007669"/>
    <property type="project" value="TreeGrafter"/>
</dbReference>
<dbReference type="AlphaFoldDB" id="A0AA41QZJ7"/>
<feature type="region of interest" description="G5" evidence="8">
    <location>
        <begin position="160"/>
        <end position="162"/>
    </location>
</feature>
<proteinExistence type="inferred from homology"/>
<dbReference type="InterPro" id="IPR005225">
    <property type="entry name" value="Small_GTP-bd"/>
</dbReference>
<dbReference type="GO" id="GO:0070181">
    <property type="term" value="F:small ribosomal subunit rRNA binding"/>
    <property type="evidence" value="ECO:0007669"/>
    <property type="project" value="UniProtKB-UniRule"/>
</dbReference>
<dbReference type="InterPro" id="IPR005662">
    <property type="entry name" value="GTPase_Era-like"/>
</dbReference>
<dbReference type="CDD" id="cd04163">
    <property type="entry name" value="Era"/>
    <property type="match status" value="1"/>
</dbReference>
<keyword evidence="4 7" id="KW-0547">Nucleotide-binding</keyword>
<feature type="binding site" evidence="7">
    <location>
        <begin position="22"/>
        <end position="29"/>
    </location>
    <ligand>
        <name>GTP</name>
        <dbReference type="ChEBI" id="CHEBI:37565"/>
    </ligand>
</feature>
<dbReference type="Proteomes" id="UP001165427">
    <property type="component" value="Unassembled WGS sequence"/>
</dbReference>
<comment type="function">
    <text evidence="7">An essential GTPase that binds both GDP and GTP, with rapid nucleotide exchange. Plays a role in 16S rRNA processing and 30S ribosomal subunit biogenesis and possibly also in cell cycle regulation and energy metabolism.</text>
</comment>
<dbReference type="GO" id="GO:0043024">
    <property type="term" value="F:ribosomal small subunit binding"/>
    <property type="evidence" value="ECO:0007669"/>
    <property type="project" value="TreeGrafter"/>
</dbReference>
<dbReference type="NCBIfam" id="TIGR00231">
    <property type="entry name" value="small_GTP"/>
    <property type="match status" value="1"/>
</dbReference>
<reference evidence="12" key="1">
    <citation type="submission" date="2022-04" db="EMBL/GenBank/DDBJ databases">
        <title>Desulfatitalea alkaliphila sp. nov., a novel anaerobic sulfate-reducing bacterium isolated from terrestrial mud volcano, Taman Peninsula, Russia.</title>
        <authorList>
            <person name="Khomyakova M.A."/>
            <person name="Merkel A.Y."/>
            <person name="Slobodkin A.I."/>
        </authorList>
    </citation>
    <scope>NUCLEOTIDE SEQUENCE</scope>
    <source>
        <strain evidence="12">M08but</strain>
    </source>
</reference>
<evidence type="ECO:0000256" key="7">
    <source>
        <dbReference type="HAMAP-Rule" id="MF_00367"/>
    </source>
</evidence>
<dbReference type="InterPro" id="IPR027417">
    <property type="entry name" value="P-loop_NTPase"/>
</dbReference>
<dbReference type="GO" id="GO:0003924">
    <property type="term" value="F:GTPase activity"/>
    <property type="evidence" value="ECO:0007669"/>
    <property type="project" value="UniProtKB-UniRule"/>
</dbReference>
<dbReference type="GO" id="GO:0000028">
    <property type="term" value="P:ribosomal small subunit assembly"/>
    <property type="evidence" value="ECO:0007669"/>
    <property type="project" value="TreeGrafter"/>
</dbReference>
<feature type="region of interest" description="G4" evidence="8">
    <location>
        <begin position="131"/>
        <end position="134"/>
    </location>
</feature>
<dbReference type="Gene3D" id="3.40.50.300">
    <property type="entry name" value="P-loop containing nucleotide triphosphate hydrolases"/>
    <property type="match status" value="1"/>
</dbReference>
<keyword evidence="7" id="KW-0472">Membrane</keyword>
<comment type="similarity">
    <text evidence="1 7 8 9">Belongs to the TRAFAC class TrmE-Era-EngA-EngB-Septin-like GTPase superfamily. Era GTPase family.</text>
</comment>
<dbReference type="SUPFAM" id="SSF54814">
    <property type="entry name" value="Prokaryotic type KH domain (KH-domain type II)"/>
    <property type="match status" value="1"/>
</dbReference>
<dbReference type="RefSeq" id="WP_246902464.1">
    <property type="nucleotide sequence ID" value="NZ_JALJRB010000001.1"/>
</dbReference>
<evidence type="ECO:0000256" key="4">
    <source>
        <dbReference type="ARBA" id="ARBA00022741"/>
    </source>
</evidence>
<dbReference type="Pfam" id="PF01926">
    <property type="entry name" value="MMR_HSR1"/>
    <property type="match status" value="1"/>
</dbReference>
<feature type="domain" description="Era-type G" evidence="11">
    <location>
        <begin position="14"/>
        <end position="181"/>
    </location>
</feature>
<accession>A0AA41QZJ7</accession>
<evidence type="ECO:0000256" key="2">
    <source>
        <dbReference type="ARBA" id="ARBA00020484"/>
    </source>
</evidence>
<evidence type="ECO:0000256" key="1">
    <source>
        <dbReference type="ARBA" id="ARBA00007921"/>
    </source>
</evidence>
<evidence type="ECO:0000313" key="12">
    <source>
        <dbReference type="EMBL" id="MCJ8499278.1"/>
    </source>
</evidence>
<comment type="subcellular location">
    <subcellularLocation>
        <location evidence="7">Cytoplasm</location>
    </subcellularLocation>
    <subcellularLocation>
        <location evidence="7">Cell membrane</location>
        <topology evidence="7">Peripheral membrane protein</topology>
    </subcellularLocation>
</comment>
<evidence type="ECO:0000256" key="9">
    <source>
        <dbReference type="RuleBase" id="RU003761"/>
    </source>
</evidence>
<dbReference type="Pfam" id="PF07650">
    <property type="entry name" value="KH_2"/>
    <property type="match status" value="1"/>
</dbReference>
<protein>
    <recommendedName>
        <fullName evidence="2 7">GTPase Era</fullName>
    </recommendedName>
</protein>
<dbReference type="PANTHER" id="PTHR42698">
    <property type="entry name" value="GTPASE ERA"/>
    <property type="match status" value="1"/>
</dbReference>
<dbReference type="InterPro" id="IPR015946">
    <property type="entry name" value="KH_dom-like_a/b"/>
</dbReference>
<dbReference type="PROSITE" id="PS51713">
    <property type="entry name" value="G_ERA"/>
    <property type="match status" value="1"/>
</dbReference>
<comment type="caution">
    <text evidence="12">The sequence shown here is derived from an EMBL/GenBank/DDBJ whole genome shotgun (WGS) entry which is preliminary data.</text>
</comment>
<dbReference type="SUPFAM" id="SSF52540">
    <property type="entry name" value="P-loop containing nucleoside triphosphate hydrolases"/>
    <property type="match status" value="1"/>
</dbReference>
<feature type="region of interest" description="G2" evidence="8">
    <location>
        <begin position="48"/>
        <end position="52"/>
    </location>
</feature>
<comment type="subunit">
    <text evidence="7">Monomer.</text>
</comment>
<dbReference type="Gene3D" id="3.30.300.20">
    <property type="match status" value="1"/>
</dbReference>
<evidence type="ECO:0000256" key="6">
    <source>
        <dbReference type="ARBA" id="ARBA00023134"/>
    </source>
</evidence>
<dbReference type="PANTHER" id="PTHR42698:SF1">
    <property type="entry name" value="GTPASE ERA, MITOCHONDRIAL"/>
    <property type="match status" value="1"/>
</dbReference>
<dbReference type="GO" id="GO:0005886">
    <property type="term" value="C:plasma membrane"/>
    <property type="evidence" value="ECO:0007669"/>
    <property type="project" value="UniProtKB-SubCell"/>
</dbReference>
<dbReference type="EMBL" id="JALJRB010000001">
    <property type="protein sequence ID" value="MCJ8499278.1"/>
    <property type="molecule type" value="Genomic_DNA"/>
</dbReference>
<organism evidence="12 13">
    <name type="scientific">Desulfatitalea alkaliphila</name>
    <dbReference type="NCBI Taxonomy" id="2929485"/>
    <lineage>
        <taxon>Bacteria</taxon>
        <taxon>Pseudomonadati</taxon>
        <taxon>Thermodesulfobacteriota</taxon>
        <taxon>Desulfobacteria</taxon>
        <taxon>Desulfobacterales</taxon>
        <taxon>Desulfosarcinaceae</taxon>
        <taxon>Desulfatitalea</taxon>
    </lineage>
</organism>
<keyword evidence="7" id="KW-0699">rRNA-binding</keyword>
<feature type="region of interest" description="G3" evidence="8">
    <location>
        <begin position="69"/>
        <end position="72"/>
    </location>
</feature>
<dbReference type="CDD" id="cd22534">
    <property type="entry name" value="KH-II_Era"/>
    <property type="match status" value="1"/>
</dbReference>
<dbReference type="HAMAP" id="MF_00367">
    <property type="entry name" value="GTPase_Era"/>
    <property type="match status" value="1"/>
</dbReference>
<dbReference type="PROSITE" id="PS50823">
    <property type="entry name" value="KH_TYPE_2"/>
    <property type="match status" value="1"/>
</dbReference>
<keyword evidence="3 7" id="KW-0690">Ribosome biogenesis</keyword>
<dbReference type="NCBIfam" id="NF000908">
    <property type="entry name" value="PRK00089.1"/>
    <property type="match status" value="1"/>
</dbReference>
<keyword evidence="6 7" id="KW-0342">GTP-binding</keyword>
<feature type="binding site" evidence="7">
    <location>
        <begin position="131"/>
        <end position="134"/>
    </location>
    <ligand>
        <name>GTP</name>
        <dbReference type="ChEBI" id="CHEBI:37565"/>
    </ligand>
</feature>
<evidence type="ECO:0000256" key="5">
    <source>
        <dbReference type="ARBA" id="ARBA00022884"/>
    </source>
</evidence>
<name>A0AA41QZJ7_9BACT</name>
<evidence type="ECO:0000256" key="3">
    <source>
        <dbReference type="ARBA" id="ARBA00022517"/>
    </source>
</evidence>
<feature type="binding site" evidence="7">
    <location>
        <begin position="69"/>
        <end position="73"/>
    </location>
    <ligand>
        <name>GTP</name>
        <dbReference type="ChEBI" id="CHEBI:37565"/>
    </ligand>
</feature>
<dbReference type="NCBIfam" id="TIGR00436">
    <property type="entry name" value="era"/>
    <property type="match status" value="1"/>
</dbReference>